<evidence type="ECO:0000313" key="2">
    <source>
        <dbReference type="Proteomes" id="UP000092651"/>
    </source>
</evidence>
<dbReference type="RefSeq" id="WP_065395083.1">
    <property type="nucleotide sequence ID" value="NZ_MAYH01000034.1"/>
</dbReference>
<dbReference type="OrthoDB" id="1271605at2"/>
<protein>
    <recommendedName>
        <fullName evidence="3">Bacteriocin</fullName>
    </recommendedName>
</protein>
<accession>A0A1B8ZGK2</accession>
<evidence type="ECO:0008006" key="3">
    <source>
        <dbReference type="Google" id="ProtNLM"/>
    </source>
</evidence>
<sequence length="64" mass="7145">MKNSKKIKRENLKAINGGGIWDCNENCPEGPYGPGQPKSCAEFHGLPECCKRRVLASMECFEPF</sequence>
<name>A0A1B8ZGK2_9FLAO</name>
<reference evidence="1 2" key="1">
    <citation type="submission" date="2016-07" db="EMBL/GenBank/DDBJ databases">
        <authorList>
            <person name="Jeong J.-J."/>
            <person name="Kim D.W."/>
            <person name="Sang M.K."/>
            <person name="Choi I.-G."/>
            <person name="Kim K.D."/>
        </authorList>
    </citation>
    <scope>NUCLEOTIDE SEQUENCE [LARGE SCALE GENOMIC DNA]</scope>
    <source>
        <strain evidence="1 2">UTM-3</strain>
    </source>
</reference>
<organism evidence="1 2">
    <name type="scientific">Chryseobacterium artocarpi</name>
    <dbReference type="NCBI Taxonomy" id="1414727"/>
    <lineage>
        <taxon>Bacteria</taxon>
        <taxon>Pseudomonadati</taxon>
        <taxon>Bacteroidota</taxon>
        <taxon>Flavobacteriia</taxon>
        <taxon>Flavobacteriales</taxon>
        <taxon>Weeksellaceae</taxon>
        <taxon>Chryseobacterium group</taxon>
        <taxon>Chryseobacterium</taxon>
    </lineage>
</organism>
<proteinExistence type="predicted"/>
<dbReference type="InterPro" id="IPR058074">
    <property type="entry name" value="Bacteriocin-like"/>
</dbReference>
<dbReference type="EMBL" id="MAYH01000034">
    <property type="protein sequence ID" value="OCA70674.1"/>
    <property type="molecule type" value="Genomic_DNA"/>
</dbReference>
<dbReference type="AlphaFoldDB" id="A0A1B8ZGK2"/>
<gene>
    <name evidence="1" type="ORF">BBI01_12055</name>
</gene>
<evidence type="ECO:0000313" key="1">
    <source>
        <dbReference type="EMBL" id="OCA70674.1"/>
    </source>
</evidence>
<comment type="caution">
    <text evidence="1">The sequence shown here is derived from an EMBL/GenBank/DDBJ whole genome shotgun (WGS) entry which is preliminary data.</text>
</comment>
<dbReference type="NCBIfam" id="NF047798">
    <property type="entry name" value="leader_Chryseo"/>
    <property type="match status" value="1"/>
</dbReference>
<dbReference type="Proteomes" id="UP000092651">
    <property type="component" value="Unassembled WGS sequence"/>
</dbReference>
<keyword evidence="2" id="KW-1185">Reference proteome</keyword>